<keyword evidence="3" id="KW-1185">Reference proteome</keyword>
<reference evidence="2 3" key="1">
    <citation type="journal article" date="2019" name="Int. J. Syst. Evol. Microbiol.">
        <title>The Global Catalogue of Microorganisms (GCM) 10K type strain sequencing project: providing services to taxonomists for standard genome sequencing and annotation.</title>
        <authorList>
            <consortium name="The Broad Institute Genomics Platform"/>
            <consortium name="The Broad Institute Genome Sequencing Center for Infectious Disease"/>
            <person name="Wu L."/>
            <person name="Ma J."/>
        </authorList>
    </citation>
    <scope>NUCLEOTIDE SEQUENCE [LARGE SCALE GENOMIC DNA]</scope>
    <source>
        <strain evidence="2 3">JCM 14559</strain>
    </source>
</reference>
<gene>
    <name evidence="2" type="ORF">GCM10009759_04300</name>
</gene>
<dbReference type="EMBL" id="BAAANS010000002">
    <property type="protein sequence ID" value="GAA2084907.1"/>
    <property type="molecule type" value="Genomic_DNA"/>
</dbReference>
<accession>A0ABN2W6R2</accession>
<sequence length="220" mass="24616">MAPSITIRLGERRYRHLWLKYVSGADLSRHCAVALHGRYSRAVDENITNVTVELNEFPHAIAWYLCGVTTPYRWKDNPHLALEAAPGHTQDLQVQDLTVHLDGVRPIPITDEHIPGDDPRAANPAFRTCRNWWFAHYLVHVRSVPDVHGDRPRVTTTRPGTGQGELIPAPQRRPRPAAPPPAPTGEPRQAVHQPPIDAIERQVATDATTPQASRTGRIRP</sequence>
<feature type="compositionally biased region" description="Polar residues" evidence="1">
    <location>
        <begin position="205"/>
        <end position="214"/>
    </location>
</feature>
<comment type="caution">
    <text evidence="2">The sequence shown here is derived from an EMBL/GenBank/DDBJ whole genome shotgun (WGS) entry which is preliminary data.</text>
</comment>
<proteinExistence type="predicted"/>
<protein>
    <submittedName>
        <fullName evidence="2">Uncharacterized protein</fullName>
    </submittedName>
</protein>
<dbReference type="RefSeq" id="WP_344549945.1">
    <property type="nucleotide sequence ID" value="NZ_BAAANS010000002.1"/>
</dbReference>
<feature type="region of interest" description="Disordered" evidence="1">
    <location>
        <begin position="147"/>
        <end position="220"/>
    </location>
</feature>
<evidence type="ECO:0000256" key="1">
    <source>
        <dbReference type="SAM" id="MobiDB-lite"/>
    </source>
</evidence>
<evidence type="ECO:0000313" key="3">
    <source>
        <dbReference type="Proteomes" id="UP001500897"/>
    </source>
</evidence>
<dbReference type="Proteomes" id="UP001500897">
    <property type="component" value="Unassembled WGS sequence"/>
</dbReference>
<organism evidence="2 3">
    <name type="scientific">Kitasatospora saccharophila</name>
    <dbReference type="NCBI Taxonomy" id="407973"/>
    <lineage>
        <taxon>Bacteria</taxon>
        <taxon>Bacillati</taxon>
        <taxon>Actinomycetota</taxon>
        <taxon>Actinomycetes</taxon>
        <taxon>Kitasatosporales</taxon>
        <taxon>Streptomycetaceae</taxon>
        <taxon>Kitasatospora</taxon>
    </lineage>
</organism>
<evidence type="ECO:0000313" key="2">
    <source>
        <dbReference type="EMBL" id="GAA2084907.1"/>
    </source>
</evidence>
<name>A0ABN2W6R2_9ACTN</name>